<evidence type="ECO:0000313" key="3">
    <source>
        <dbReference type="EMBL" id="URL59384.1"/>
    </source>
</evidence>
<dbReference type="PANTHER" id="PTHR33490:SF3">
    <property type="entry name" value="CONSERVED INTEGRAL MEMBRANE PROTEIN"/>
    <property type="match status" value="1"/>
</dbReference>
<evidence type="ECO:0000313" key="4">
    <source>
        <dbReference type="Proteomes" id="UP001056681"/>
    </source>
</evidence>
<protein>
    <submittedName>
        <fullName evidence="3">Transglutaminase domain-containing protein</fullName>
    </submittedName>
</protein>
<feature type="signal peptide" evidence="1">
    <location>
        <begin position="1"/>
        <end position="20"/>
    </location>
</feature>
<dbReference type="RefSeq" id="WP_250339947.1">
    <property type="nucleotide sequence ID" value="NZ_CP063231.1"/>
</dbReference>
<accession>A0ABY4T399</accession>
<reference evidence="3" key="1">
    <citation type="submission" date="2020-10" db="EMBL/GenBank/DDBJ databases">
        <title>Whole-genome sequence of Luteibacter sp. EIF3.</title>
        <authorList>
            <person name="Friedrich I."/>
            <person name="Hertel R."/>
            <person name="Daniel R."/>
        </authorList>
    </citation>
    <scope>NUCLEOTIDE SEQUENCE</scope>
    <source>
        <strain evidence="3">EIF3</strain>
    </source>
</reference>
<evidence type="ECO:0000256" key="1">
    <source>
        <dbReference type="SAM" id="SignalP"/>
    </source>
</evidence>
<name>A0ABY4T399_9GAMM</name>
<gene>
    <name evidence="3" type="ORF">IM816_04550</name>
</gene>
<dbReference type="InterPro" id="IPR038765">
    <property type="entry name" value="Papain-like_cys_pep_sf"/>
</dbReference>
<dbReference type="Pfam" id="PF01841">
    <property type="entry name" value="Transglut_core"/>
    <property type="match status" value="1"/>
</dbReference>
<dbReference type="SMART" id="SM00460">
    <property type="entry name" value="TGc"/>
    <property type="match status" value="1"/>
</dbReference>
<feature type="chain" id="PRO_5045975188" evidence="1">
    <location>
        <begin position="21"/>
        <end position="497"/>
    </location>
</feature>
<keyword evidence="1" id="KW-0732">Signal</keyword>
<evidence type="ECO:0000259" key="2">
    <source>
        <dbReference type="SMART" id="SM00460"/>
    </source>
</evidence>
<dbReference type="PANTHER" id="PTHR33490">
    <property type="entry name" value="BLR5614 PROTEIN-RELATED"/>
    <property type="match status" value="1"/>
</dbReference>
<dbReference type="SUPFAM" id="SSF54001">
    <property type="entry name" value="Cysteine proteinases"/>
    <property type="match status" value="1"/>
</dbReference>
<proteinExistence type="predicted"/>
<sequence>MRRFLVVLAVLCAIPSAVLAQERWMTVLLDGRKVGSLRIDRQAEGDQVVTRQVLDFRMTRAKTPLALRTELRSTESTAGRPLGFYASTRMSTQENLATGEVRPDGTFQVANTVGGQSKINLLIWPTGATLAEGQRLVMKEHGFKPGTTYRLRNFDSVRQQVADVDVTVVGDDMVDMPDGARVRLHHIRQAIANAPDDRAVDVWVDDEGFIQRSLAPLLGFRLEMAACDAACAQAPDQDIDMLRAAMVTSPRPMVLALRSVPVRYTISVRGSQPNPFINTDEQLVRPLGDGIYVVDVGFGMRHGDEPGPLPEDTAPNAWVQSADPDLVAFAKHVVGDAQTDLQKMRRLRSFLSDYIDAKGLDVGYASALETLQTRRGDCTEHAVLLTALARAVGIPARVVTGIVYAERMGGASRVFVPHAWTQAWIDHRWISFDSAQRRFDSTHIALGTGAGEPWRFFAAMNALGNIRIERAIPGSNLIDLPGPSDAGAPAGGGRGAP</sequence>
<dbReference type="Proteomes" id="UP001056681">
    <property type="component" value="Chromosome"/>
</dbReference>
<dbReference type="InterPro" id="IPR002931">
    <property type="entry name" value="Transglutaminase-like"/>
</dbReference>
<feature type="domain" description="Transglutaminase-like" evidence="2">
    <location>
        <begin position="370"/>
        <end position="436"/>
    </location>
</feature>
<dbReference type="EMBL" id="CP063231">
    <property type="protein sequence ID" value="URL59384.1"/>
    <property type="molecule type" value="Genomic_DNA"/>
</dbReference>
<keyword evidence="4" id="KW-1185">Reference proteome</keyword>
<dbReference type="Gene3D" id="3.10.620.30">
    <property type="match status" value="1"/>
</dbReference>
<organism evidence="3 4">
    <name type="scientific">Luteibacter flocculans</name>
    <dbReference type="NCBI Taxonomy" id="2780091"/>
    <lineage>
        <taxon>Bacteria</taxon>
        <taxon>Pseudomonadati</taxon>
        <taxon>Pseudomonadota</taxon>
        <taxon>Gammaproteobacteria</taxon>
        <taxon>Lysobacterales</taxon>
        <taxon>Rhodanobacteraceae</taxon>
        <taxon>Luteibacter</taxon>
    </lineage>
</organism>